<protein>
    <submittedName>
        <fullName evidence="3">Pollen-specific leucine-rich repeat extensin-like protein 1</fullName>
    </submittedName>
</protein>
<reference evidence="3" key="2">
    <citation type="submission" date="2025-08" db="UniProtKB">
        <authorList>
            <consortium name="RefSeq"/>
        </authorList>
    </citation>
    <scope>IDENTIFICATION</scope>
</reference>
<feature type="compositionally biased region" description="Basic and acidic residues" evidence="1">
    <location>
        <begin position="161"/>
        <end position="170"/>
    </location>
</feature>
<feature type="compositionally biased region" description="Pro residues" evidence="1">
    <location>
        <begin position="103"/>
        <end position="119"/>
    </location>
</feature>
<accession>A0AB32WPE1</accession>
<feature type="compositionally biased region" description="Pro residues" evidence="1">
    <location>
        <begin position="228"/>
        <end position="241"/>
    </location>
</feature>
<evidence type="ECO:0000313" key="2">
    <source>
        <dbReference type="Proteomes" id="UP000694886"/>
    </source>
</evidence>
<feature type="region of interest" description="Disordered" evidence="1">
    <location>
        <begin position="65"/>
        <end position="121"/>
    </location>
</feature>
<reference evidence="2" key="1">
    <citation type="journal article" date="1997" name="Nucleic Acids Res.">
        <title>tRNAscan-SE: a program for improved detection of transfer RNA genes in genomic sequence.</title>
        <authorList>
            <person name="Lowe T.M."/>
            <person name="Eddy S.R."/>
        </authorList>
    </citation>
    <scope>NUCLEOTIDE SEQUENCE [LARGE SCALE GENOMIC DNA]</scope>
    <source>
        <strain evidence="2">r\B97-61/B2</strain>
    </source>
</reference>
<dbReference type="KEGG" id="tcc:108663017"/>
<gene>
    <name evidence="3" type="primary">LOC108663017</name>
</gene>
<proteinExistence type="predicted"/>
<evidence type="ECO:0000256" key="1">
    <source>
        <dbReference type="SAM" id="MobiDB-lite"/>
    </source>
</evidence>
<dbReference type="Proteomes" id="UP000694886">
    <property type="component" value="Chromosome 8"/>
</dbReference>
<dbReference type="RefSeq" id="XP_017980989.1">
    <property type="nucleotide sequence ID" value="XM_018125500.1"/>
</dbReference>
<dbReference type="Gramene" id="Tc08v2_t011940.1">
    <property type="protein sequence ID" value="Tc08v2_p011940.1"/>
    <property type="gene ID" value="Tc08v2_g011940"/>
</dbReference>
<feature type="compositionally biased region" description="Basic and acidic residues" evidence="1">
    <location>
        <begin position="83"/>
        <end position="94"/>
    </location>
</feature>
<name>A0AB32WPE1_THECC</name>
<feature type="region of interest" description="Disordered" evidence="1">
    <location>
        <begin position="138"/>
        <end position="257"/>
    </location>
</feature>
<feature type="region of interest" description="Disordered" evidence="1">
    <location>
        <begin position="25"/>
        <end position="53"/>
    </location>
</feature>
<organism evidence="2 3">
    <name type="scientific">Theobroma cacao</name>
    <name type="common">Cacao</name>
    <name type="synonym">Cocoa</name>
    <dbReference type="NCBI Taxonomy" id="3641"/>
    <lineage>
        <taxon>Eukaryota</taxon>
        <taxon>Viridiplantae</taxon>
        <taxon>Streptophyta</taxon>
        <taxon>Embryophyta</taxon>
        <taxon>Tracheophyta</taxon>
        <taxon>Spermatophyta</taxon>
        <taxon>Magnoliopsida</taxon>
        <taxon>eudicotyledons</taxon>
        <taxon>Gunneridae</taxon>
        <taxon>Pentapetalae</taxon>
        <taxon>rosids</taxon>
        <taxon>malvids</taxon>
        <taxon>Malvales</taxon>
        <taxon>Malvaceae</taxon>
        <taxon>Byttnerioideae</taxon>
        <taxon>Theobroma</taxon>
    </lineage>
</organism>
<sequence length="257" mass="28283">MDGKLTKQSLNMVKMEQRLEELENMMKEKGKSIAEPAAKDTSATSSPAPAEEAAEGLAFQVESFTGPVPQDKDVEPMIDPEVELEKEKESDKGTEVLGSLDDTPPPIQDPQLEPQPFPPYSEKVSIMGLFHQMVHEEQAKKEAAKVKTQQATSVPVQTTEKQIRKEKEKTTTAPQVKSKPPSKGIKKMATKTNFLKRRKSSKSVEKARPSTISSPQEPLEVSDKSSPEPSPQKSPPEPSPEPLNVKYFTDESSPSSS</sequence>
<dbReference type="AlphaFoldDB" id="A0AB32WPE1"/>
<feature type="compositionally biased region" description="Basic residues" evidence="1">
    <location>
        <begin position="184"/>
        <end position="201"/>
    </location>
</feature>
<feature type="compositionally biased region" description="Low complexity" evidence="1">
    <location>
        <begin position="39"/>
        <end position="51"/>
    </location>
</feature>
<dbReference type="GeneID" id="108663017"/>
<evidence type="ECO:0000313" key="3">
    <source>
        <dbReference type="RefSeq" id="XP_017980989.1"/>
    </source>
</evidence>